<protein>
    <submittedName>
        <fullName evidence="1">Uncharacterized protein</fullName>
    </submittedName>
</protein>
<reference evidence="1 2" key="1">
    <citation type="submission" date="2017-03" db="EMBL/GenBank/DDBJ databases">
        <authorList>
            <person name="Afonso C.L."/>
            <person name="Miller P.J."/>
            <person name="Scott M.A."/>
            <person name="Spackman E."/>
            <person name="Goraichik I."/>
            <person name="Dimitrov K.M."/>
            <person name="Suarez D.L."/>
            <person name="Swayne D.E."/>
        </authorList>
    </citation>
    <scope>NUCLEOTIDE SEQUENCE [LARGE SCALE GENOMIC DNA]</scope>
    <source>
        <strain evidence="1">Genome sequencing of Nitrospira japonica strain NJ11</strain>
    </source>
</reference>
<proteinExistence type="predicted"/>
<name>A0A1W1I0V2_9BACT</name>
<dbReference type="Proteomes" id="UP000192042">
    <property type="component" value="Chromosome I"/>
</dbReference>
<dbReference type="AlphaFoldDB" id="A0A1W1I0V2"/>
<dbReference type="KEGG" id="nja:NSJP_0435"/>
<accession>A0A1W1I0V2</accession>
<sequence>MISTTNLLFLFTVATDRVGMSHQLRRNSSKELSNTPATVNVMTELISIPPQIDNAPGRLTKIRTNRG</sequence>
<evidence type="ECO:0000313" key="1">
    <source>
        <dbReference type="EMBL" id="SLM46607.1"/>
    </source>
</evidence>
<evidence type="ECO:0000313" key="2">
    <source>
        <dbReference type="Proteomes" id="UP000192042"/>
    </source>
</evidence>
<keyword evidence="2" id="KW-1185">Reference proteome</keyword>
<organism evidence="1 2">
    <name type="scientific">Nitrospira japonica</name>
    <dbReference type="NCBI Taxonomy" id="1325564"/>
    <lineage>
        <taxon>Bacteria</taxon>
        <taxon>Pseudomonadati</taxon>
        <taxon>Nitrospirota</taxon>
        <taxon>Nitrospiria</taxon>
        <taxon>Nitrospirales</taxon>
        <taxon>Nitrospiraceae</taxon>
        <taxon>Nitrospira</taxon>
    </lineage>
</organism>
<dbReference type="EMBL" id="LT828648">
    <property type="protein sequence ID" value="SLM46607.1"/>
    <property type="molecule type" value="Genomic_DNA"/>
</dbReference>
<gene>
    <name evidence="1" type="ORF">NSJP_0435</name>
</gene>